<dbReference type="AlphaFoldDB" id="A0A2N8SP93"/>
<dbReference type="EMBL" id="POUW01000006">
    <property type="protein sequence ID" value="PNG04303.1"/>
    <property type="molecule type" value="Genomic_DNA"/>
</dbReference>
<gene>
    <name evidence="5" type="ORF">CXL00_15985</name>
</gene>
<name>A0A2N8SP93_STUST</name>
<evidence type="ECO:0000313" key="6">
    <source>
        <dbReference type="Proteomes" id="UP000235897"/>
    </source>
</evidence>
<dbReference type="InterPro" id="IPR020084">
    <property type="entry name" value="NUDIX_hydrolase_CS"/>
</dbReference>
<sequence length="287" mass="32287">MPMFDYPMRQLPTECSLLLKKFYRAHRSHMRVPANARCWVAEHSGIVAGLCLTPVEHGHWLTGLLVAPKQRNHGLAQRLVKRALASCDGPVWLFCEPKLSGFYTQLGFHEPARLPESLACRLQHYNRNKTLMALCHDNERPGMFTPILKIAAACLFDESGRLLVVRKRGSHIFMLPGGKTESNETPLQTLCRELEEEIGLSIEKSRLQPLGHFQARAANEPDHWVEAEVFVGYLRDEVAPQAEIEALDWVELHRSPSIQLAPLLRERIIPALLLRSSAEGAAITTPG</sequence>
<comment type="caution">
    <text evidence="5">The sequence shown here is derived from an EMBL/GenBank/DDBJ whole genome shotgun (WGS) entry which is preliminary data.</text>
</comment>
<dbReference type="Gene3D" id="3.40.630.30">
    <property type="match status" value="1"/>
</dbReference>
<dbReference type="InterPro" id="IPR016181">
    <property type="entry name" value="Acyl_CoA_acyltransferase"/>
</dbReference>
<keyword evidence="2" id="KW-0378">Hydrolase</keyword>
<evidence type="ECO:0000256" key="1">
    <source>
        <dbReference type="ARBA" id="ARBA00001946"/>
    </source>
</evidence>
<protein>
    <submittedName>
        <fullName evidence="5">NUDIX domain-containing protein</fullName>
    </submittedName>
</protein>
<proteinExistence type="predicted"/>
<dbReference type="GO" id="GO:0016747">
    <property type="term" value="F:acyltransferase activity, transferring groups other than amino-acyl groups"/>
    <property type="evidence" value="ECO:0007669"/>
    <property type="project" value="InterPro"/>
</dbReference>
<evidence type="ECO:0000259" key="4">
    <source>
        <dbReference type="PROSITE" id="PS51462"/>
    </source>
</evidence>
<feature type="domain" description="N-acetyltransferase" evidence="3">
    <location>
        <begin position="1"/>
        <end position="127"/>
    </location>
</feature>
<accession>A0A2N8SP93</accession>
<dbReference type="RefSeq" id="WP_031310700.1">
    <property type="nucleotide sequence ID" value="NZ_JAMOIG010000004.1"/>
</dbReference>
<dbReference type="PANTHER" id="PTHR43046">
    <property type="entry name" value="GDP-MANNOSE MANNOSYL HYDROLASE"/>
    <property type="match status" value="1"/>
</dbReference>
<dbReference type="GO" id="GO:0016787">
    <property type="term" value="F:hydrolase activity"/>
    <property type="evidence" value="ECO:0007669"/>
    <property type="project" value="UniProtKB-KW"/>
</dbReference>
<dbReference type="InterPro" id="IPR015797">
    <property type="entry name" value="NUDIX_hydrolase-like_dom_sf"/>
</dbReference>
<reference evidence="5 6" key="1">
    <citation type="submission" date="2018-01" db="EMBL/GenBank/DDBJ databases">
        <title>Denitrification phenotypes of diverse strains of Pseudomonas stutzeri.</title>
        <authorList>
            <person name="Milligan D.A."/>
            <person name="Bergaust L."/>
            <person name="Bakken L.R."/>
            <person name="Frostegard A."/>
        </authorList>
    </citation>
    <scope>NUCLEOTIDE SEQUENCE [LARGE SCALE GENOMIC DNA]</scope>
    <source>
        <strain evidence="5 6">28a3</strain>
    </source>
</reference>
<evidence type="ECO:0000256" key="2">
    <source>
        <dbReference type="ARBA" id="ARBA00022801"/>
    </source>
</evidence>
<dbReference type="OrthoDB" id="9801098at2"/>
<dbReference type="PROSITE" id="PS51186">
    <property type="entry name" value="GNAT"/>
    <property type="match status" value="1"/>
</dbReference>
<dbReference type="SUPFAM" id="SSF55811">
    <property type="entry name" value="Nudix"/>
    <property type="match status" value="1"/>
</dbReference>
<dbReference type="Pfam" id="PF00293">
    <property type="entry name" value="NUDIX"/>
    <property type="match status" value="1"/>
</dbReference>
<dbReference type="Proteomes" id="UP000235897">
    <property type="component" value="Unassembled WGS sequence"/>
</dbReference>
<dbReference type="CDD" id="cd04301">
    <property type="entry name" value="NAT_SF"/>
    <property type="match status" value="1"/>
</dbReference>
<dbReference type="PANTHER" id="PTHR43046:SF2">
    <property type="entry name" value="8-OXO-DGTP DIPHOSPHATASE-RELATED"/>
    <property type="match status" value="1"/>
</dbReference>
<dbReference type="Pfam" id="PF13508">
    <property type="entry name" value="Acetyltransf_7"/>
    <property type="match status" value="1"/>
</dbReference>
<dbReference type="PROSITE" id="PS51462">
    <property type="entry name" value="NUDIX"/>
    <property type="match status" value="1"/>
</dbReference>
<dbReference type="SUPFAM" id="SSF55729">
    <property type="entry name" value="Acyl-CoA N-acyltransferases (Nat)"/>
    <property type="match status" value="1"/>
</dbReference>
<dbReference type="InterPro" id="IPR000182">
    <property type="entry name" value="GNAT_dom"/>
</dbReference>
<evidence type="ECO:0000313" key="5">
    <source>
        <dbReference type="EMBL" id="PNG04303.1"/>
    </source>
</evidence>
<feature type="domain" description="Nudix hydrolase" evidence="4">
    <location>
        <begin position="146"/>
        <end position="273"/>
    </location>
</feature>
<dbReference type="Gene3D" id="3.90.79.10">
    <property type="entry name" value="Nucleoside Triphosphate Pyrophosphohydrolase"/>
    <property type="match status" value="1"/>
</dbReference>
<dbReference type="PROSITE" id="PS00893">
    <property type="entry name" value="NUDIX_BOX"/>
    <property type="match status" value="1"/>
</dbReference>
<dbReference type="InterPro" id="IPR000086">
    <property type="entry name" value="NUDIX_hydrolase_dom"/>
</dbReference>
<organism evidence="5 6">
    <name type="scientific">Stutzerimonas stutzeri</name>
    <name type="common">Pseudomonas stutzeri</name>
    <dbReference type="NCBI Taxonomy" id="316"/>
    <lineage>
        <taxon>Bacteria</taxon>
        <taxon>Pseudomonadati</taxon>
        <taxon>Pseudomonadota</taxon>
        <taxon>Gammaproteobacteria</taxon>
        <taxon>Pseudomonadales</taxon>
        <taxon>Pseudomonadaceae</taxon>
        <taxon>Stutzerimonas</taxon>
    </lineage>
</organism>
<evidence type="ECO:0000259" key="3">
    <source>
        <dbReference type="PROSITE" id="PS51186"/>
    </source>
</evidence>
<dbReference type="CDD" id="cd04690">
    <property type="entry name" value="NUDIX_Hydrolase"/>
    <property type="match status" value="1"/>
</dbReference>
<comment type="cofactor">
    <cofactor evidence="1">
        <name>Mg(2+)</name>
        <dbReference type="ChEBI" id="CHEBI:18420"/>
    </cofactor>
</comment>